<keyword evidence="2" id="KW-0732">Signal</keyword>
<dbReference type="EMBL" id="JBBPDW010000037">
    <property type="protein sequence ID" value="KAK7536514.1"/>
    <property type="molecule type" value="Genomic_DNA"/>
</dbReference>
<feature type="chain" id="PRO_5045207281" description="Secreted protein" evidence="2">
    <location>
        <begin position="27"/>
        <end position="144"/>
    </location>
</feature>
<feature type="signal peptide" evidence="2">
    <location>
        <begin position="1"/>
        <end position="26"/>
    </location>
</feature>
<accession>A0ABR1LMT6</accession>
<feature type="region of interest" description="Disordered" evidence="1">
    <location>
        <begin position="82"/>
        <end position="144"/>
    </location>
</feature>
<evidence type="ECO:0000313" key="3">
    <source>
        <dbReference type="EMBL" id="KAK7536514.1"/>
    </source>
</evidence>
<feature type="compositionally biased region" description="Low complexity" evidence="1">
    <location>
        <begin position="82"/>
        <end position="95"/>
    </location>
</feature>
<evidence type="ECO:0008006" key="5">
    <source>
        <dbReference type="Google" id="ProtNLM"/>
    </source>
</evidence>
<dbReference type="Proteomes" id="UP001365128">
    <property type="component" value="Unassembled WGS sequence"/>
</dbReference>
<comment type="caution">
    <text evidence="3">The sequence shown here is derived from an EMBL/GenBank/DDBJ whole genome shotgun (WGS) entry which is preliminary data.</text>
</comment>
<sequence length="144" mass="16013">MLRFMSVVRLLFTFASLPLNPFPLQARSSGISGCVSCLHLQDNLQSFVPSRYGGRGGTPCWSWHDADGAVYKARPRLATAATVVVSTTRSHTSTRAPRLRQQSPCPHCQRRQRKQQQRAACHHRPRSHPSSQAPPPTWSAQAQS</sequence>
<feature type="compositionally biased region" description="Basic residues" evidence="1">
    <location>
        <begin position="108"/>
        <end position="127"/>
    </location>
</feature>
<proteinExistence type="predicted"/>
<organism evidence="3 4">
    <name type="scientific">Phyllosticta citricarpa</name>
    <dbReference type="NCBI Taxonomy" id="55181"/>
    <lineage>
        <taxon>Eukaryota</taxon>
        <taxon>Fungi</taxon>
        <taxon>Dikarya</taxon>
        <taxon>Ascomycota</taxon>
        <taxon>Pezizomycotina</taxon>
        <taxon>Dothideomycetes</taxon>
        <taxon>Dothideomycetes incertae sedis</taxon>
        <taxon>Botryosphaeriales</taxon>
        <taxon>Phyllostictaceae</taxon>
        <taxon>Phyllosticta</taxon>
    </lineage>
</organism>
<protein>
    <recommendedName>
        <fullName evidence="5">Secreted protein</fullName>
    </recommendedName>
</protein>
<evidence type="ECO:0000313" key="4">
    <source>
        <dbReference type="Proteomes" id="UP001365128"/>
    </source>
</evidence>
<evidence type="ECO:0000256" key="1">
    <source>
        <dbReference type="SAM" id="MobiDB-lite"/>
    </source>
</evidence>
<reference evidence="3 4" key="1">
    <citation type="submission" date="2024-04" db="EMBL/GenBank/DDBJ databases">
        <title>Phyllosticta paracitricarpa is synonymous to the EU quarantine fungus P. citricarpa based on phylogenomic analyses.</title>
        <authorList>
            <consortium name="Lawrence Berkeley National Laboratory"/>
            <person name="Van Ingen-Buijs V.A."/>
            <person name="Van Westerhoven A.C."/>
            <person name="Haridas S."/>
            <person name="Skiadas P."/>
            <person name="Martin F."/>
            <person name="Groenewald J.Z."/>
            <person name="Crous P.W."/>
            <person name="Seidl M.F."/>
        </authorList>
    </citation>
    <scope>NUCLEOTIDE SEQUENCE [LARGE SCALE GENOMIC DNA]</scope>
    <source>
        <strain evidence="3 4">CBS 122670</strain>
    </source>
</reference>
<evidence type="ECO:0000256" key="2">
    <source>
        <dbReference type="SAM" id="SignalP"/>
    </source>
</evidence>
<keyword evidence="4" id="KW-1185">Reference proteome</keyword>
<name>A0ABR1LMT6_9PEZI</name>
<gene>
    <name evidence="3" type="ORF">IWX46DRAFT_269651</name>
</gene>